<dbReference type="Pfam" id="PF01435">
    <property type="entry name" value="Peptidase_M48"/>
    <property type="match status" value="1"/>
</dbReference>
<sequence length="442" mass="48022">MTRVRAADAALCPACGSPVADDPRFTSWCPSCEWNLAPPPAPAPAAPAPEQRRTDRRRRKEETARRTVRDRVERVYTAVAADRPAVRDPAWLGANALAGAVHLTTLALAVCAAGLLIAAPTWPLRVLGLFAAALVLSLRPRLGGLPRNTARLYRGDAPGLFALTDRVARALGGRPVDVVLVTGDFNAGFGRIGLRRRHVLWLGLPLWAVLDPGQRLALLGHELGHQVNADSRRGLWLRSALAALDEWEELTRPALYRQSFGTFVELAASAILQLLLRPVNLVARALLELLDRLTLRTGQAAEYRADRLAADLAGTGASLGLLRTLMLRRTVDTTLLRMRADRARRARRTGTDPAPAAGPWEELSAQLADVPALERERLLRLSAREFGTVDRSHPPTHLRLAMLEARPPAAGRLRADAADWPAIDAELAPAARQVAADLEIGR</sequence>
<dbReference type="CDD" id="cd07328">
    <property type="entry name" value="M48_Ste24p_like"/>
    <property type="match status" value="1"/>
</dbReference>
<evidence type="ECO:0000256" key="4">
    <source>
        <dbReference type="ARBA" id="ARBA00022692"/>
    </source>
</evidence>
<keyword evidence="7" id="KW-0862">Zinc</keyword>
<reference evidence="14 15" key="1">
    <citation type="journal article" date="2019" name="Int. J. Syst. Evol. Microbiol.">
        <title>The Global Catalogue of Microorganisms (GCM) 10K type strain sequencing project: providing services to taxonomists for standard genome sequencing and annotation.</title>
        <authorList>
            <consortium name="The Broad Institute Genomics Platform"/>
            <consortium name="The Broad Institute Genome Sequencing Center for Infectious Disease"/>
            <person name="Wu L."/>
            <person name="Ma J."/>
        </authorList>
    </citation>
    <scope>NUCLEOTIDE SEQUENCE [LARGE SCALE GENOMIC DNA]</scope>
    <source>
        <strain evidence="14 15">JCM 13002</strain>
    </source>
</reference>
<protein>
    <recommendedName>
        <fullName evidence="13">Peptidase M48 domain-containing protein</fullName>
    </recommendedName>
</protein>
<dbReference type="EMBL" id="BAAALD010000007">
    <property type="protein sequence ID" value="GAA1073407.1"/>
    <property type="molecule type" value="Genomic_DNA"/>
</dbReference>
<accession>A0ABN1TBT5</accession>
<dbReference type="RefSeq" id="WP_344622412.1">
    <property type="nucleotide sequence ID" value="NZ_BAAALD010000007.1"/>
</dbReference>
<evidence type="ECO:0000256" key="6">
    <source>
        <dbReference type="ARBA" id="ARBA00022801"/>
    </source>
</evidence>
<keyword evidence="10 12" id="KW-0472">Membrane</keyword>
<feature type="region of interest" description="Disordered" evidence="11">
    <location>
        <begin position="39"/>
        <end position="66"/>
    </location>
</feature>
<dbReference type="PANTHER" id="PTHR43221:SF2">
    <property type="entry name" value="PROTEASE HTPX HOMOLOG"/>
    <property type="match status" value="1"/>
</dbReference>
<organism evidence="14 15">
    <name type="scientific">Kitasatospora arboriphila</name>
    <dbReference type="NCBI Taxonomy" id="258052"/>
    <lineage>
        <taxon>Bacteria</taxon>
        <taxon>Bacillati</taxon>
        <taxon>Actinomycetota</taxon>
        <taxon>Actinomycetes</taxon>
        <taxon>Kitasatosporales</taxon>
        <taxon>Streptomycetaceae</taxon>
        <taxon>Kitasatospora</taxon>
    </lineage>
</organism>
<dbReference type="InterPro" id="IPR001915">
    <property type="entry name" value="Peptidase_M48"/>
</dbReference>
<dbReference type="Proteomes" id="UP001499987">
    <property type="component" value="Unassembled WGS sequence"/>
</dbReference>
<comment type="cofactor">
    <cofactor evidence="1">
        <name>Zn(2+)</name>
        <dbReference type="ChEBI" id="CHEBI:29105"/>
    </cofactor>
</comment>
<proteinExistence type="predicted"/>
<keyword evidence="8 12" id="KW-1133">Transmembrane helix</keyword>
<feature type="domain" description="Peptidase M48" evidence="13">
    <location>
        <begin position="178"/>
        <end position="406"/>
    </location>
</feature>
<evidence type="ECO:0000259" key="13">
    <source>
        <dbReference type="Pfam" id="PF01435"/>
    </source>
</evidence>
<evidence type="ECO:0000256" key="9">
    <source>
        <dbReference type="ARBA" id="ARBA00023049"/>
    </source>
</evidence>
<keyword evidence="2" id="KW-1003">Cell membrane</keyword>
<evidence type="ECO:0000256" key="10">
    <source>
        <dbReference type="ARBA" id="ARBA00023136"/>
    </source>
</evidence>
<evidence type="ECO:0000256" key="12">
    <source>
        <dbReference type="SAM" id="Phobius"/>
    </source>
</evidence>
<keyword evidence="3" id="KW-0645">Protease</keyword>
<evidence type="ECO:0000256" key="3">
    <source>
        <dbReference type="ARBA" id="ARBA00022670"/>
    </source>
</evidence>
<comment type="caution">
    <text evidence="14">The sequence shown here is derived from an EMBL/GenBank/DDBJ whole genome shotgun (WGS) entry which is preliminary data.</text>
</comment>
<evidence type="ECO:0000256" key="7">
    <source>
        <dbReference type="ARBA" id="ARBA00022833"/>
    </source>
</evidence>
<gene>
    <name evidence="14" type="ORF">GCM10009663_11830</name>
</gene>
<keyword evidence="15" id="KW-1185">Reference proteome</keyword>
<keyword evidence="5" id="KW-0479">Metal-binding</keyword>
<name>A0ABN1TBT5_9ACTN</name>
<evidence type="ECO:0000256" key="11">
    <source>
        <dbReference type="SAM" id="MobiDB-lite"/>
    </source>
</evidence>
<dbReference type="InterPro" id="IPR050083">
    <property type="entry name" value="HtpX_protease"/>
</dbReference>
<keyword evidence="6" id="KW-0378">Hydrolase</keyword>
<evidence type="ECO:0000256" key="5">
    <source>
        <dbReference type="ARBA" id="ARBA00022723"/>
    </source>
</evidence>
<evidence type="ECO:0000256" key="1">
    <source>
        <dbReference type="ARBA" id="ARBA00001947"/>
    </source>
</evidence>
<evidence type="ECO:0000256" key="8">
    <source>
        <dbReference type="ARBA" id="ARBA00022989"/>
    </source>
</evidence>
<evidence type="ECO:0000313" key="14">
    <source>
        <dbReference type="EMBL" id="GAA1073407.1"/>
    </source>
</evidence>
<keyword evidence="4 12" id="KW-0812">Transmembrane</keyword>
<keyword evidence="9" id="KW-0482">Metalloprotease</keyword>
<feature type="transmembrane region" description="Helical" evidence="12">
    <location>
        <begin position="92"/>
        <end position="116"/>
    </location>
</feature>
<dbReference type="PANTHER" id="PTHR43221">
    <property type="entry name" value="PROTEASE HTPX"/>
    <property type="match status" value="1"/>
</dbReference>
<evidence type="ECO:0000313" key="15">
    <source>
        <dbReference type="Proteomes" id="UP001499987"/>
    </source>
</evidence>
<evidence type="ECO:0000256" key="2">
    <source>
        <dbReference type="ARBA" id="ARBA00022475"/>
    </source>
</evidence>